<evidence type="ECO:0000313" key="2">
    <source>
        <dbReference type="EMBL" id="CCO29819.1"/>
    </source>
</evidence>
<feature type="compositionally biased region" description="Acidic residues" evidence="1">
    <location>
        <begin position="161"/>
        <end position="193"/>
    </location>
</feature>
<dbReference type="Proteomes" id="UP000012065">
    <property type="component" value="Unassembled WGS sequence"/>
</dbReference>
<accession>M5BRH7</accession>
<gene>
    <name evidence="2" type="ORF">BN14_03840</name>
</gene>
<reference evidence="2 3" key="1">
    <citation type="journal article" date="2013" name="J. Biotechnol.">
        <title>Establishment and interpretation of the genome sequence of the phytopathogenic fungus Rhizoctonia solani AG1-IB isolate 7/3/14.</title>
        <authorList>
            <person name="Wibberg D.W."/>
            <person name="Jelonek L.J."/>
            <person name="Rupp O.R."/>
            <person name="Hennig M.H."/>
            <person name="Eikmeyer F.E."/>
            <person name="Goesmann A.G."/>
            <person name="Hartmann A.H."/>
            <person name="Borriss R.B."/>
            <person name="Grosch R.G."/>
            <person name="Puehler A.P."/>
            <person name="Schlueter A.S."/>
        </authorList>
    </citation>
    <scope>NUCLEOTIDE SEQUENCE [LARGE SCALE GENOMIC DNA]</scope>
    <source>
        <strain evidence="3">AG1-IB / isolate 7/3/14</strain>
    </source>
</reference>
<evidence type="ECO:0000313" key="3">
    <source>
        <dbReference type="Proteomes" id="UP000012065"/>
    </source>
</evidence>
<name>M5BRH7_THACB</name>
<proteinExistence type="predicted"/>
<protein>
    <submittedName>
        <fullName evidence="2">Uncharacterized protein</fullName>
    </submittedName>
</protein>
<evidence type="ECO:0000256" key="1">
    <source>
        <dbReference type="SAM" id="MobiDB-lite"/>
    </source>
</evidence>
<sequence>MDFVHVRWLYYDYEQPGGWDTFRLDRVGDIIRAAHLIPDFQSGASTALLDTPHSLSHDDPNRGTDWCYYYVNRFVDRDILMRYLGGGVGHYHHSVMTNEEIATTSIEDPGDTAEDQLLEVQEQQEYDDTEESDKELERENQSSNEAGGNGIEDNDIIVLTEGEDEDEEDEEDESDLDENESLTSDLNDDMYEY</sequence>
<organism evidence="2 3">
    <name type="scientific">Thanatephorus cucumeris (strain AG1-IB / isolate 7/3/14)</name>
    <name type="common">Lettuce bottom rot fungus</name>
    <name type="synonym">Rhizoctonia solani</name>
    <dbReference type="NCBI Taxonomy" id="1108050"/>
    <lineage>
        <taxon>Eukaryota</taxon>
        <taxon>Fungi</taxon>
        <taxon>Dikarya</taxon>
        <taxon>Basidiomycota</taxon>
        <taxon>Agaricomycotina</taxon>
        <taxon>Agaricomycetes</taxon>
        <taxon>Cantharellales</taxon>
        <taxon>Ceratobasidiaceae</taxon>
        <taxon>Rhizoctonia</taxon>
        <taxon>Rhizoctonia solani AG-1</taxon>
    </lineage>
</organism>
<comment type="caution">
    <text evidence="2">The sequence shown here is derived from an EMBL/GenBank/DDBJ whole genome shotgun (WGS) entry which is preliminary data.</text>
</comment>
<feature type="region of interest" description="Disordered" evidence="1">
    <location>
        <begin position="123"/>
        <end position="193"/>
    </location>
</feature>
<feature type="compositionally biased region" description="Acidic residues" evidence="1">
    <location>
        <begin position="123"/>
        <end position="134"/>
    </location>
</feature>
<dbReference type="HOGENOM" id="CLU_1237604_0_0_1"/>
<dbReference type="AlphaFoldDB" id="M5BRH7"/>
<dbReference type="EMBL" id="CAOJ01005478">
    <property type="protein sequence ID" value="CCO29819.1"/>
    <property type="molecule type" value="Genomic_DNA"/>
</dbReference>